<comment type="caution">
    <text evidence="11">The sequence shown here is derived from an EMBL/GenBank/DDBJ whole genome shotgun (WGS) entry which is preliminary data.</text>
</comment>
<dbReference type="AlphaFoldDB" id="A0A1G2PYX3"/>
<comment type="similarity">
    <text evidence="7">Belongs to the DNA polymerase HolA subunit family.</text>
</comment>
<dbReference type="EMBL" id="MHSW01000004">
    <property type="protein sequence ID" value="OHA52801.1"/>
    <property type="molecule type" value="Genomic_DNA"/>
</dbReference>
<comment type="catalytic activity">
    <reaction evidence="8">
        <text>DNA(n) + a 2'-deoxyribonucleoside 5'-triphosphate = DNA(n+1) + diphosphate</text>
        <dbReference type="Rhea" id="RHEA:22508"/>
        <dbReference type="Rhea" id="RHEA-COMP:17339"/>
        <dbReference type="Rhea" id="RHEA-COMP:17340"/>
        <dbReference type="ChEBI" id="CHEBI:33019"/>
        <dbReference type="ChEBI" id="CHEBI:61560"/>
        <dbReference type="ChEBI" id="CHEBI:173112"/>
        <dbReference type="EC" id="2.7.7.7"/>
    </reaction>
</comment>
<dbReference type="Gene3D" id="3.40.50.300">
    <property type="entry name" value="P-loop containing nucleotide triphosphate hydrolases"/>
    <property type="match status" value="1"/>
</dbReference>
<proteinExistence type="inferred from homology"/>
<gene>
    <name evidence="11" type="ORF">A3A97_00420</name>
</gene>
<evidence type="ECO:0000256" key="1">
    <source>
        <dbReference type="ARBA" id="ARBA00012417"/>
    </source>
</evidence>
<dbReference type="GO" id="GO:0003887">
    <property type="term" value="F:DNA-directed DNA polymerase activity"/>
    <property type="evidence" value="ECO:0007669"/>
    <property type="project" value="UniProtKB-KW"/>
</dbReference>
<dbReference type="GO" id="GO:0003677">
    <property type="term" value="F:DNA binding"/>
    <property type="evidence" value="ECO:0007669"/>
    <property type="project" value="InterPro"/>
</dbReference>
<dbReference type="InterPro" id="IPR008921">
    <property type="entry name" value="DNA_pol3_clamp-load_cplx_C"/>
</dbReference>
<dbReference type="PANTHER" id="PTHR34388:SF1">
    <property type="entry name" value="DNA POLYMERASE III SUBUNIT DELTA"/>
    <property type="match status" value="1"/>
</dbReference>
<dbReference type="Pfam" id="PF06144">
    <property type="entry name" value="DNA_pol3_delta"/>
    <property type="match status" value="1"/>
</dbReference>
<dbReference type="InterPro" id="IPR005790">
    <property type="entry name" value="DNA_polIII_delta"/>
</dbReference>
<evidence type="ECO:0000256" key="5">
    <source>
        <dbReference type="ARBA" id="ARBA00022705"/>
    </source>
</evidence>
<evidence type="ECO:0000256" key="7">
    <source>
        <dbReference type="ARBA" id="ARBA00034754"/>
    </source>
</evidence>
<evidence type="ECO:0000256" key="4">
    <source>
        <dbReference type="ARBA" id="ARBA00022695"/>
    </source>
</evidence>
<dbReference type="Proteomes" id="UP000176951">
    <property type="component" value="Unassembled WGS sequence"/>
</dbReference>
<dbReference type="GO" id="GO:0009360">
    <property type="term" value="C:DNA polymerase III complex"/>
    <property type="evidence" value="ECO:0007669"/>
    <property type="project" value="InterPro"/>
</dbReference>
<reference evidence="11 12" key="1">
    <citation type="journal article" date="2016" name="Nat. Commun.">
        <title>Thousands of microbial genomes shed light on interconnected biogeochemical processes in an aquifer system.</title>
        <authorList>
            <person name="Anantharaman K."/>
            <person name="Brown C.T."/>
            <person name="Hug L.A."/>
            <person name="Sharon I."/>
            <person name="Castelle C.J."/>
            <person name="Probst A.J."/>
            <person name="Thomas B.C."/>
            <person name="Singh A."/>
            <person name="Wilkins M.J."/>
            <person name="Karaoz U."/>
            <person name="Brodie E.L."/>
            <person name="Williams K.H."/>
            <person name="Hubbard S.S."/>
            <person name="Banfield J.F."/>
        </authorList>
    </citation>
    <scope>NUCLEOTIDE SEQUENCE [LARGE SCALE GENOMIC DNA]</scope>
</reference>
<keyword evidence="3" id="KW-0808">Transferase</keyword>
<feature type="domain" description="DNA polymerase III delta N-terminal" evidence="9">
    <location>
        <begin position="3"/>
        <end position="114"/>
    </location>
</feature>
<evidence type="ECO:0000256" key="8">
    <source>
        <dbReference type="ARBA" id="ARBA00049244"/>
    </source>
</evidence>
<dbReference type="Pfam" id="PF21694">
    <property type="entry name" value="DNA_pol3_delta_C"/>
    <property type="match status" value="1"/>
</dbReference>
<dbReference type="InterPro" id="IPR027417">
    <property type="entry name" value="P-loop_NTPase"/>
</dbReference>
<dbReference type="InterPro" id="IPR048466">
    <property type="entry name" value="DNA_pol3_delta-like_C"/>
</dbReference>
<dbReference type="NCBIfam" id="TIGR01128">
    <property type="entry name" value="holA"/>
    <property type="match status" value="1"/>
</dbReference>
<dbReference type="SUPFAM" id="SSF52540">
    <property type="entry name" value="P-loop containing nucleoside triphosphate hydrolases"/>
    <property type="match status" value="1"/>
</dbReference>
<dbReference type="InterPro" id="IPR010372">
    <property type="entry name" value="DNA_pol3_delta_N"/>
</dbReference>
<organism evidence="11 12">
    <name type="scientific">Candidatus Terrybacteria bacterium RIFCSPLOWO2_01_FULL_40_23</name>
    <dbReference type="NCBI Taxonomy" id="1802366"/>
    <lineage>
        <taxon>Bacteria</taxon>
        <taxon>Candidatus Terryibacteriota</taxon>
    </lineage>
</organism>
<keyword evidence="6" id="KW-0239">DNA-directed DNA polymerase</keyword>
<keyword evidence="4" id="KW-0548">Nucleotidyltransferase</keyword>
<accession>A0A1G2PYX3</accession>
<dbReference type="GO" id="GO:0006261">
    <property type="term" value="P:DNA-templated DNA replication"/>
    <property type="evidence" value="ECO:0007669"/>
    <property type="project" value="TreeGrafter"/>
</dbReference>
<evidence type="ECO:0000256" key="2">
    <source>
        <dbReference type="ARBA" id="ARBA00017703"/>
    </source>
</evidence>
<evidence type="ECO:0000256" key="6">
    <source>
        <dbReference type="ARBA" id="ARBA00022932"/>
    </source>
</evidence>
<sequence>MLYLLYGPDTFRSRQKLNDIIARAETLHRDKLSLLKIDLAEEDIDALERELETPSLFAPLRFVVLNNLTDKEKIKKFEVLTEKLNLSKSKEAIVVLYEENLEDKNILIKLVSERGKVQRFDLLSKTGTVSWVTNFFLNRKIKIDADAILKIAEGIGPDLWRINNECEKLAVWAVNPKTKISTEDVLKLIVFENESNIFAVVDAVLTKNSSKVIYDLETLITKGEDVTGIFYLLVKQFQNLSQLFALAQKGSLPANAAKILNIHPYVATKLASSLRRWPEKDLKSIFDKLAAYDLAIKTGAQDARLTLTMLASGL</sequence>
<name>A0A1G2PYX3_9BACT</name>
<evidence type="ECO:0000256" key="3">
    <source>
        <dbReference type="ARBA" id="ARBA00022679"/>
    </source>
</evidence>
<dbReference type="Gene3D" id="1.20.272.10">
    <property type="match status" value="1"/>
</dbReference>
<dbReference type="EC" id="2.7.7.7" evidence="1"/>
<evidence type="ECO:0000259" key="9">
    <source>
        <dbReference type="Pfam" id="PF06144"/>
    </source>
</evidence>
<dbReference type="SUPFAM" id="SSF48019">
    <property type="entry name" value="post-AAA+ oligomerization domain-like"/>
    <property type="match status" value="1"/>
</dbReference>
<evidence type="ECO:0000313" key="11">
    <source>
        <dbReference type="EMBL" id="OHA52801.1"/>
    </source>
</evidence>
<evidence type="ECO:0000313" key="12">
    <source>
        <dbReference type="Proteomes" id="UP000176951"/>
    </source>
</evidence>
<dbReference type="Gene3D" id="1.10.8.60">
    <property type="match status" value="1"/>
</dbReference>
<evidence type="ECO:0000259" key="10">
    <source>
        <dbReference type="Pfam" id="PF21694"/>
    </source>
</evidence>
<feature type="domain" description="DNA polymerase III delta subunit-like C-terminal" evidence="10">
    <location>
        <begin position="194"/>
        <end position="310"/>
    </location>
</feature>
<protein>
    <recommendedName>
        <fullName evidence="2">DNA polymerase III subunit delta</fullName>
        <ecNumber evidence="1">2.7.7.7</ecNumber>
    </recommendedName>
</protein>
<dbReference type="PANTHER" id="PTHR34388">
    <property type="entry name" value="DNA POLYMERASE III SUBUNIT DELTA"/>
    <property type="match status" value="1"/>
</dbReference>
<keyword evidence="5" id="KW-0235">DNA replication</keyword>